<feature type="compositionally biased region" description="Basic and acidic residues" evidence="1">
    <location>
        <begin position="749"/>
        <end position="775"/>
    </location>
</feature>
<dbReference type="InterPro" id="IPR027417">
    <property type="entry name" value="P-loop_NTPase"/>
</dbReference>
<feature type="compositionally biased region" description="Basic residues" evidence="1">
    <location>
        <begin position="1263"/>
        <end position="1276"/>
    </location>
</feature>
<dbReference type="GO" id="GO:0005524">
    <property type="term" value="F:ATP binding"/>
    <property type="evidence" value="ECO:0007669"/>
    <property type="project" value="InterPro"/>
</dbReference>
<proteinExistence type="predicted"/>
<dbReference type="SMART" id="SM00384">
    <property type="entry name" value="AT_hook"/>
    <property type="match status" value="2"/>
</dbReference>
<comment type="caution">
    <text evidence="3">The sequence shown here is derived from an EMBL/GenBank/DDBJ whole genome shotgun (WGS) entry which is preliminary data.</text>
</comment>
<dbReference type="GO" id="GO:0003677">
    <property type="term" value="F:DNA binding"/>
    <property type="evidence" value="ECO:0007669"/>
    <property type="project" value="InterPro"/>
</dbReference>
<evidence type="ECO:0000259" key="2">
    <source>
        <dbReference type="SMART" id="SM00382"/>
    </source>
</evidence>
<feature type="compositionally biased region" description="Polar residues" evidence="1">
    <location>
        <begin position="50"/>
        <end position="66"/>
    </location>
</feature>
<feature type="compositionally biased region" description="Basic and acidic residues" evidence="1">
    <location>
        <begin position="315"/>
        <end position="333"/>
    </location>
</feature>
<feature type="compositionally biased region" description="Low complexity" evidence="1">
    <location>
        <begin position="120"/>
        <end position="129"/>
    </location>
</feature>
<dbReference type="PANTHER" id="PTHR23389:SF21">
    <property type="entry name" value="ATPASE FAMILY AAA DOMAIN-CONTAINING PROTEIN 5"/>
    <property type="match status" value="1"/>
</dbReference>
<evidence type="ECO:0000313" key="3">
    <source>
        <dbReference type="EMBL" id="KAK4212023.1"/>
    </source>
</evidence>
<evidence type="ECO:0000256" key="1">
    <source>
        <dbReference type="SAM" id="MobiDB-lite"/>
    </source>
</evidence>
<feature type="region of interest" description="Disordered" evidence="1">
    <location>
        <begin position="1"/>
        <end position="133"/>
    </location>
</feature>
<feature type="region of interest" description="Disordered" evidence="1">
    <location>
        <begin position="1230"/>
        <end position="1293"/>
    </location>
</feature>
<dbReference type="InterPro" id="IPR003959">
    <property type="entry name" value="ATPase_AAA_core"/>
</dbReference>
<sequence length="1293" mass="141873">MCSVAVLDMPEDISPPGQTPRQPLHPFFAPNRVNSPLVNKTPGRKETESTDVTPQGLSGSSSSGTVKQDDLEQSSGRQPKRRKVNSDENVGEEGKKKRGRPRKVSQADNVNSSPWALGTGSKSSGKGVVPGADKLQCTDANVPIILDDTVEEEDIQAAKIKTVTGPCPDMPSKADQTTSNPLIPSLNGDADIPPKPKKMLIFNPKTGTIGSPPKPKQAKTAESKRKDDGKGSPRNGQPVTRIVKVTYGSDSESRLRIGELIDALLNNEPKAPPSIATELDIPPSKVDPPPEVAKAMVPKPKHPKTTHPFFLGKAKKTEVPVEEPEPKKVDKPTVSKRPTLFTATPCSPKKPRAEVPPMRMPQFGSKTPGLKFPGAKLPAWPWKDMVHVRGEEDKPMDVGDILLPFSSRKAKGNSVKVSDLESVVGVLIRELQLPALAETVRNINTDDFVPPPAELRLPQKHFESGTKLQTRIVSELRTFQPSLLHTKKGRRSKGAVDESDAGLQPPPQLVQLFNTIRSGLSAFDRLTCETANWTQKYAPSSAVEVLQPGNEAFLLREWLQALTVQSVDTGSTEKENPKSSRGKSADLGKKKRRKKLDGFIVSSGDEEYELEELSDVEPDWTVNGGGSTGRRTIVRSGNLSKMRDGVKIANTLIISGPHGCGKTAAVYAVAKELDFEVFELNPGSRRSGKDILEKIGDMTRNHHVQQHRPVNRADEGEAVTTDDEVAKDLKSGKQATMNAFFKTKTVKAKPKDTTKSTKQVSPKESKKMLKKESPKNQRQSLILLEEVDILYAEDKQFWATVMELVGQSKRPFIMTCNDETLLPVQSLRLHGIFRFSPPPRELSIDRLLLIAGNEGHALSRQAVETLYESRSQDLRAATTDLQYWCQIGVGDCRGGFGWFYPRFPKGADLDENKEVIRVVSEGTYRAGMSWLGRDSIVDPKASPRTVEEELLQQTWESLGLDMGHWQDSTGLSSCATHLSPALAAREERLSCLESFESLSEALSVADVCSCRSFATFTEELLDTTLPEMSEKALEDHVLGLSLLDTASVIQYDSLLTSLPSTIKSLAKSCLRGKTETITNQREEQLYPLDEAKVISYIKSSFRSPPPGAPQISRIDFAFAFDPISEPDSSPTQPASYLDPSVFDRNFEPIILDVAPYVRSIVAYDSHLQKQRLKLSSLVSQGGKAGQGAKRMRTTRAALSALEGGSRSTTRGEKWFKADINPYYVMRTAGHGWDGSRDGEEEEQMTSAPSSRMTSSTESSPVKAVKKGTGRRGRPRKVVVEEESADEFGDLAEM</sequence>
<feature type="region of interest" description="Disordered" evidence="1">
    <location>
        <begin position="746"/>
        <end position="775"/>
    </location>
</feature>
<dbReference type="Pfam" id="PF00004">
    <property type="entry name" value="AAA"/>
    <property type="match status" value="1"/>
</dbReference>
<keyword evidence="4" id="KW-1185">Reference proteome</keyword>
<evidence type="ECO:0000313" key="4">
    <source>
        <dbReference type="Proteomes" id="UP001301769"/>
    </source>
</evidence>
<feature type="compositionally biased region" description="Basic and acidic residues" evidence="1">
    <location>
        <begin position="571"/>
        <end position="588"/>
    </location>
</feature>
<dbReference type="SUPFAM" id="SSF52540">
    <property type="entry name" value="P-loop containing nucleoside triphosphate hydrolases"/>
    <property type="match status" value="1"/>
</dbReference>
<reference evidence="3" key="1">
    <citation type="journal article" date="2023" name="Mol. Phylogenet. Evol.">
        <title>Genome-scale phylogeny and comparative genomics of the fungal order Sordariales.</title>
        <authorList>
            <person name="Hensen N."/>
            <person name="Bonometti L."/>
            <person name="Westerberg I."/>
            <person name="Brannstrom I.O."/>
            <person name="Guillou S."/>
            <person name="Cros-Aarteil S."/>
            <person name="Calhoun S."/>
            <person name="Haridas S."/>
            <person name="Kuo A."/>
            <person name="Mondo S."/>
            <person name="Pangilinan J."/>
            <person name="Riley R."/>
            <person name="LaButti K."/>
            <person name="Andreopoulos B."/>
            <person name="Lipzen A."/>
            <person name="Chen C."/>
            <person name="Yan M."/>
            <person name="Daum C."/>
            <person name="Ng V."/>
            <person name="Clum A."/>
            <person name="Steindorff A."/>
            <person name="Ohm R.A."/>
            <person name="Martin F."/>
            <person name="Silar P."/>
            <person name="Natvig D.O."/>
            <person name="Lalanne C."/>
            <person name="Gautier V."/>
            <person name="Ament-Velasquez S.L."/>
            <person name="Kruys A."/>
            <person name="Hutchinson M.I."/>
            <person name="Powell A.J."/>
            <person name="Barry K."/>
            <person name="Miller A.N."/>
            <person name="Grigoriev I.V."/>
            <person name="Debuchy R."/>
            <person name="Gladieux P."/>
            <person name="Hiltunen Thoren M."/>
            <person name="Johannesson H."/>
        </authorList>
    </citation>
    <scope>NUCLEOTIDE SEQUENCE</scope>
    <source>
        <strain evidence="3">PSN293</strain>
    </source>
</reference>
<feature type="compositionally biased region" description="Acidic residues" evidence="1">
    <location>
        <begin position="1280"/>
        <end position="1293"/>
    </location>
</feature>
<name>A0AAN6Y4F1_9PEZI</name>
<feature type="region of interest" description="Disordered" evidence="1">
    <location>
        <begin position="161"/>
        <end position="245"/>
    </location>
</feature>
<dbReference type="InterPro" id="IPR003593">
    <property type="entry name" value="AAA+_ATPase"/>
</dbReference>
<dbReference type="PANTHER" id="PTHR23389">
    <property type="entry name" value="CHROMOSOME TRANSMISSION FIDELITY FACTOR 18"/>
    <property type="match status" value="1"/>
</dbReference>
<gene>
    <name evidence="3" type="ORF">QBC37DRAFT_203378</name>
</gene>
<feature type="region of interest" description="Disordered" evidence="1">
    <location>
        <begin position="273"/>
        <end position="370"/>
    </location>
</feature>
<dbReference type="Gene3D" id="3.40.50.300">
    <property type="entry name" value="P-loop containing nucleotide triphosphate hydrolases"/>
    <property type="match status" value="1"/>
</dbReference>
<organism evidence="3 4">
    <name type="scientific">Rhypophila decipiens</name>
    <dbReference type="NCBI Taxonomy" id="261697"/>
    <lineage>
        <taxon>Eukaryota</taxon>
        <taxon>Fungi</taxon>
        <taxon>Dikarya</taxon>
        <taxon>Ascomycota</taxon>
        <taxon>Pezizomycotina</taxon>
        <taxon>Sordariomycetes</taxon>
        <taxon>Sordariomycetidae</taxon>
        <taxon>Sordariales</taxon>
        <taxon>Naviculisporaceae</taxon>
        <taxon>Rhypophila</taxon>
    </lineage>
</organism>
<reference evidence="3" key="2">
    <citation type="submission" date="2023-05" db="EMBL/GenBank/DDBJ databases">
        <authorList>
            <consortium name="Lawrence Berkeley National Laboratory"/>
            <person name="Steindorff A."/>
            <person name="Hensen N."/>
            <person name="Bonometti L."/>
            <person name="Westerberg I."/>
            <person name="Brannstrom I.O."/>
            <person name="Guillou S."/>
            <person name="Cros-Aarteil S."/>
            <person name="Calhoun S."/>
            <person name="Haridas S."/>
            <person name="Kuo A."/>
            <person name="Mondo S."/>
            <person name="Pangilinan J."/>
            <person name="Riley R."/>
            <person name="Labutti K."/>
            <person name="Andreopoulos B."/>
            <person name="Lipzen A."/>
            <person name="Chen C."/>
            <person name="Yanf M."/>
            <person name="Daum C."/>
            <person name="Ng V."/>
            <person name="Clum A."/>
            <person name="Ohm R."/>
            <person name="Martin F."/>
            <person name="Silar P."/>
            <person name="Natvig D."/>
            <person name="Lalanne C."/>
            <person name="Gautier V."/>
            <person name="Ament-Velasquez S.L."/>
            <person name="Kruys A."/>
            <person name="Hutchinson M.I."/>
            <person name="Powell A.J."/>
            <person name="Barry K."/>
            <person name="Miller A.N."/>
            <person name="Grigoriev I.V."/>
            <person name="Debuchy R."/>
            <person name="Gladieux P."/>
            <person name="Thoren M.H."/>
            <person name="Johannesson H."/>
        </authorList>
    </citation>
    <scope>NUCLEOTIDE SEQUENCE</scope>
    <source>
        <strain evidence="3">PSN293</strain>
    </source>
</reference>
<dbReference type="Pfam" id="PF02178">
    <property type="entry name" value="AT_hook"/>
    <property type="match status" value="2"/>
</dbReference>
<feature type="region of interest" description="Disordered" evidence="1">
    <location>
        <begin position="567"/>
        <end position="589"/>
    </location>
</feature>
<dbReference type="Proteomes" id="UP001301769">
    <property type="component" value="Unassembled WGS sequence"/>
</dbReference>
<dbReference type="InterPro" id="IPR017956">
    <property type="entry name" value="AT_hook_DNA-bd_motif"/>
</dbReference>
<accession>A0AAN6Y4F1</accession>
<feature type="domain" description="AAA+ ATPase" evidence="2">
    <location>
        <begin position="648"/>
        <end position="839"/>
    </location>
</feature>
<feature type="compositionally biased region" description="Low complexity" evidence="1">
    <location>
        <begin position="1245"/>
        <end position="1259"/>
    </location>
</feature>
<feature type="region of interest" description="Disordered" evidence="1">
    <location>
        <begin position="703"/>
        <end position="723"/>
    </location>
</feature>
<dbReference type="EMBL" id="MU858136">
    <property type="protein sequence ID" value="KAK4212023.1"/>
    <property type="molecule type" value="Genomic_DNA"/>
</dbReference>
<dbReference type="GO" id="GO:0005634">
    <property type="term" value="C:nucleus"/>
    <property type="evidence" value="ECO:0007669"/>
    <property type="project" value="TreeGrafter"/>
</dbReference>
<protein>
    <submittedName>
        <fullName evidence="3">ATPase family AAA domain-containing protein 5</fullName>
    </submittedName>
</protein>
<dbReference type="SMART" id="SM00382">
    <property type="entry name" value="AAA"/>
    <property type="match status" value="1"/>
</dbReference>
<feature type="compositionally biased region" description="Basic and acidic residues" evidence="1">
    <location>
        <begin position="219"/>
        <end position="231"/>
    </location>
</feature>
<dbReference type="GO" id="GO:0016887">
    <property type="term" value="F:ATP hydrolysis activity"/>
    <property type="evidence" value="ECO:0007669"/>
    <property type="project" value="InterPro"/>
</dbReference>